<name>A0A1H2KVZ9_9ACTN</name>
<dbReference type="STRING" id="419479.SAMN04488563_4361"/>
<dbReference type="AlphaFoldDB" id="A0A1H2KVZ9"/>
<keyword evidence="2" id="KW-1133">Transmembrane helix</keyword>
<dbReference type="SUPFAM" id="SSF53300">
    <property type="entry name" value="vWA-like"/>
    <property type="match status" value="1"/>
</dbReference>
<evidence type="ECO:0000313" key="6">
    <source>
        <dbReference type="Proteomes" id="UP000182977"/>
    </source>
</evidence>
<feature type="transmembrane region" description="Helical" evidence="2">
    <location>
        <begin position="613"/>
        <end position="633"/>
    </location>
</feature>
<sequence>MIRLATAVATAAAVVAVTVLPSEAAEESLDPGSRMMLVLDSSGSMAEATPSGGTRIDAAKDALREVIGGLPEDQEVGLRVYGAEVFSQNDPGACTDSQLIVEPGTGNRDQLTSALDGYEPYGETPIGNALQEAGKDLGTEGPRTIVLVSDGEPTCEPDPCTVATELAGAGVDVRIDVVGLDVDQTARDKLRCIAENGHGTYYDAEDADDLVRSLDVSTTRASRPFDLTGTLVQGTATPDDAPTITTGQYLDTFPAEGGLWYRVERTAPNSTIHVGVTHRSIAFGSMGDWVSVSTHHPGDDPGSLGLCSEGSSFPLGTLGYTSATSWVENADNPCNTADVLYVEVAPLKGDLSAEPVEIVVYEEPPLADPSGGDLFPRPQEPAWTPIEPGEAVTDVVPGTSLSNAPVVSDGTYAFDINLGETQVVAIPLDWGQNLQAQFDSALPTGEGLATHGPTVQISGPVRDYAMVDFLAREPENWTGGVWGAFPEGTTSYAIGAQSQTVGYLNRNGGAGASIPGLRYVQVSFDTSGDPLPYTLTLKTNGTAGEGAPEYADVDGLPPPSADSALIDGSGGGSGDSGDQPSGDATPGDEPSSGDEATQNQALTSEDDGSGLPWLPVGLGAAGLLALGGAGWLVRRNRATPTP</sequence>
<feature type="chain" id="PRO_5009278789" evidence="3">
    <location>
        <begin position="25"/>
        <end position="642"/>
    </location>
</feature>
<keyword evidence="6" id="KW-1185">Reference proteome</keyword>
<evidence type="ECO:0000256" key="1">
    <source>
        <dbReference type="SAM" id="MobiDB-lite"/>
    </source>
</evidence>
<gene>
    <name evidence="5" type="ORF">SAMN04488563_4361</name>
</gene>
<evidence type="ECO:0000259" key="4">
    <source>
        <dbReference type="PROSITE" id="PS50234"/>
    </source>
</evidence>
<evidence type="ECO:0000313" key="5">
    <source>
        <dbReference type="EMBL" id="SDU72546.1"/>
    </source>
</evidence>
<dbReference type="SMART" id="SM00327">
    <property type="entry name" value="VWA"/>
    <property type="match status" value="1"/>
</dbReference>
<feature type="domain" description="VWFA" evidence="4">
    <location>
        <begin position="34"/>
        <end position="217"/>
    </location>
</feature>
<reference evidence="6" key="1">
    <citation type="submission" date="2016-10" db="EMBL/GenBank/DDBJ databases">
        <authorList>
            <person name="Varghese N."/>
            <person name="Submissions S."/>
        </authorList>
    </citation>
    <scope>NUCLEOTIDE SEQUENCE [LARGE SCALE GENOMIC DNA]</scope>
    <source>
        <strain evidence="6">DSM 45079</strain>
    </source>
</reference>
<feature type="signal peptide" evidence="3">
    <location>
        <begin position="1"/>
        <end position="24"/>
    </location>
</feature>
<accession>A0A1H2KVZ9</accession>
<dbReference type="Proteomes" id="UP000182977">
    <property type="component" value="Chromosome I"/>
</dbReference>
<dbReference type="PROSITE" id="PS50234">
    <property type="entry name" value="VWFA"/>
    <property type="match status" value="1"/>
</dbReference>
<proteinExistence type="predicted"/>
<protein>
    <submittedName>
        <fullName evidence="5">Ca-activated chloride channel family protein</fullName>
    </submittedName>
</protein>
<feature type="compositionally biased region" description="Polar residues" evidence="1">
    <location>
        <begin position="594"/>
        <end position="603"/>
    </location>
</feature>
<keyword evidence="2" id="KW-0472">Membrane</keyword>
<dbReference type="Pfam" id="PF13519">
    <property type="entry name" value="VWA_2"/>
    <property type="match status" value="1"/>
</dbReference>
<dbReference type="InterPro" id="IPR036465">
    <property type="entry name" value="vWFA_dom_sf"/>
</dbReference>
<dbReference type="EMBL" id="LT629791">
    <property type="protein sequence ID" value="SDU72546.1"/>
    <property type="molecule type" value="Genomic_DNA"/>
</dbReference>
<feature type="region of interest" description="Disordered" evidence="1">
    <location>
        <begin position="544"/>
        <end position="616"/>
    </location>
</feature>
<dbReference type="Gene3D" id="3.40.50.410">
    <property type="entry name" value="von Willebrand factor, type A domain"/>
    <property type="match status" value="1"/>
</dbReference>
<keyword evidence="2" id="KW-0812">Transmembrane</keyword>
<dbReference type="InterPro" id="IPR002035">
    <property type="entry name" value="VWF_A"/>
</dbReference>
<organism evidence="5 6">
    <name type="scientific">Jiangella alkaliphila</name>
    <dbReference type="NCBI Taxonomy" id="419479"/>
    <lineage>
        <taxon>Bacteria</taxon>
        <taxon>Bacillati</taxon>
        <taxon>Actinomycetota</taxon>
        <taxon>Actinomycetes</taxon>
        <taxon>Jiangellales</taxon>
        <taxon>Jiangellaceae</taxon>
        <taxon>Jiangella</taxon>
    </lineage>
</organism>
<keyword evidence="3" id="KW-0732">Signal</keyword>
<evidence type="ECO:0000256" key="2">
    <source>
        <dbReference type="SAM" id="Phobius"/>
    </source>
</evidence>
<evidence type="ECO:0000256" key="3">
    <source>
        <dbReference type="SAM" id="SignalP"/>
    </source>
</evidence>
<dbReference type="RefSeq" id="WP_083421355.1">
    <property type="nucleotide sequence ID" value="NZ_LT629791.1"/>
</dbReference>